<dbReference type="PROSITE" id="PS00108">
    <property type="entry name" value="PROTEIN_KINASE_ST"/>
    <property type="match status" value="1"/>
</dbReference>
<keyword evidence="2" id="KW-0547">Nucleotide-binding</keyword>
<dbReference type="GO" id="GO:0005737">
    <property type="term" value="C:cytoplasm"/>
    <property type="evidence" value="ECO:0007669"/>
    <property type="project" value="TreeGrafter"/>
</dbReference>
<keyword evidence="4" id="KW-0067">ATP-binding</keyword>
<feature type="region of interest" description="Disordered" evidence="6">
    <location>
        <begin position="512"/>
        <end position="540"/>
    </location>
</feature>
<dbReference type="GO" id="GO:0004672">
    <property type="term" value="F:protein kinase activity"/>
    <property type="evidence" value="ECO:0007669"/>
    <property type="project" value="InterPro"/>
</dbReference>
<accession>A0A5J4NC56</accession>
<keyword evidence="3 9" id="KW-0418">Kinase</keyword>
<dbReference type="SMART" id="SM00220">
    <property type="entry name" value="S_TKc"/>
    <property type="match status" value="1"/>
</dbReference>
<evidence type="ECO:0000256" key="2">
    <source>
        <dbReference type="ARBA" id="ARBA00022741"/>
    </source>
</evidence>
<evidence type="ECO:0000256" key="5">
    <source>
        <dbReference type="ARBA" id="ARBA00037982"/>
    </source>
</evidence>
<evidence type="ECO:0000256" key="7">
    <source>
        <dbReference type="SAM" id="SignalP"/>
    </source>
</evidence>
<sequence>MLVSVAFWKLECGLVVSASNCQHITVQPEVRACLTGPKHINIISMKRSKRYLSSQSPSSSTPAYARHGVELSPFRDSDTDTEHSGLQVSPLLSKHRLSSIPFPSLEVDTQQVNKVVLQDSLHTNGSHETPSPDGHHFGVDLSDRSIGKGYLSDHLQHSLSYARRMEQRALHLSTRLNQSANISMSPRLLFTPDSNASCPMVDSASEHRRKLSLVDDLNLHSYVSISQQTSATVERYARLADVCPELLNRPTFNRFMTRFVPGEKFSEERPVGINPIFNCNNLAGSFSNITDISRTRLAVLYKARHRLSGVLYCLKRSRCEFEVERPYGSSSAEMLNEVQALALLQHPNIIRFYGSWYEADSIYTQLEFCLGGSLFHFLHPDRQLDTSEAVPRITSSLMEFGNVDDLTEANCVDSNVASPSSATKANVLSEKSLHVLTAHILGALHYIHTNWSMVHGDVKPSNILIQLARPEAYLASTKEFIELEAKHHCHKLLLAGDTTGILFKLSDFGRASRAGEDRDGEDLGDGRYLPRLNDPSPPARAATGRDLYALGITLYHAAGGPMSASVWERLREADCLPDLSVLPTSLMPVVKGLLRPLAQDRPTAAELVNCTLFRPYMTSRYSDDVTPQLSMDVDCNKD</sequence>
<feature type="signal peptide" evidence="7">
    <location>
        <begin position="1"/>
        <end position="18"/>
    </location>
</feature>
<keyword evidence="7" id="KW-0732">Signal</keyword>
<dbReference type="InterPro" id="IPR000719">
    <property type="entry name" value="Prot_kinase_dom"/>
</dbReference>
<feature type="chain" id="PRO_5023908610" evidence="7">
    <location>
        <begin position="19"/>
        <end position="638"/>
    </location>
</feature>
<evidence type="ECO:0000259" key="8">
    <source>
        <dbReference type="PROSITE" id="PS50011"/>
    </source>
</evidence>
<protein>
    <submittedName>
        <fullName evidence="9">Wee1-like protein kinase</fullName>
    </submittedName>
</protein>
<dbReference type="PANTHER" id="PTHR11042:SF190">
    <property type="entry name" value="MITOSIS INHIBITOR PROTEIN KINASE MIK1"/>
    <property type="match status" value="1"/>
</dbReference>
<evidence type="ECO:0000313" key="10">
    <source>
        <dbReference type="Proteomes" id="UP000324629"/>
    </source>
</evidence>
<evidence type="ECO:0000313" key="9">
    <source>
        <dbReference type="EMBL" id="KAA3673042.1"/>
    </source>
</evidence>
<dbReference type="SUPFAM" id="SSF56112">
    <property type="entry name" value="Protein kinase-like (PK-like)"/>
    <property type="match status" value="1"/>
</dbReference>
<gene>
    <name evidence="9" type="ORF">DEA37_0004917</name>
</gene>
<dbReference type="Gene3D" id="1.10.510.10">
    <property type="entry name" value="Transferase(Phosphotransferase) domain 1"/>
    <property type="match status" value="2"/>
</dbReference>
<dbReference type="Pfam" id="PF07714">
    <property type="entry name" value="PK_Tyr_Ser-Thr"/>
    <property type="match status" value="1"/>
</dbReference>
<keyword evidence="1" id="KW-0808">Transferase</keyword>
<reference evidence="9 10" key="1">
    <citation type="journal article" date="2019" name="Gigascience">
        <title>Whole-genome sequence of the oriental lung fluke Paragonimus westermani.</title>
        <authorList>
            <person name="Oey H."/>
            <person name="Zakrzewski M."/>
            <person name="Narain K."/>
            <person name="Devi K.R."/>
            <person name="Agatsuma T."/>
            <person name="Nawaratna S."/>
            <person name="Gobert G.N."/>
            <person name="Jones M.K."/>
            <person name="Ragan M.A."/>
            <person name="McManus D.P."/>
            <person name="Krause L."/>
        </authorList>
    </citation>
    <scope>NUCLEOTIDE SEQUENCE [LARGE SCALE GENOMIC DNA]</scope>
    <source>
        <strain evidence="9 10">IND2009</strain>
    </source>
</reference>
<comment type="similarity">
    <text evidence="5">Belongs to the protein kinase superfamily. Ser/Thr protein kinase family. GCN2 subfamily.</text>
</comment>
<dbReference type="InterPro" id="IPR011009">
    <property type="entry name" value="Kinase-like_dom_sf"/>
</dbReference>
<evidence type="ECO:0000256" key="6">
    <source>
        <dbReference type="SAM" id="MobiDB-lite"/>
    </source>
</evidence>
<dbReference type="GO" id="GO:0005634">
    <property type="term" value="C:nucleus"/>
    <property type="evidence" value="ECO:0007669"/>
    <property type="project" value="TreeGrafter"/>
</dbReference>
<comment type="caution">
    <text evidence="9">The sequence shown here is derived from an EMBL/GenBank/DDBJ whole genome shotgun (WGS) entry which is preliminary data.</text>
</comment>
<dbReference type="GO" id="GO:0005524">
    <property type="term" value="F:ATP binding"/>
    <property type="evidence" value="ECO:0007669"/>
    <property type="project" value="UniProtKB-KW"/>
</dbReference>
<organism evidence="9 10">
    <name type="scientific">Paragonimus westermani</name>
    <dbReference type="NCBI Taxonomy" id="34504"/>
    <lineage>
        <taxon>Eukaryota</taxon>
        <taxon>Metazoa</taxon>
        <taxon>Spiralia</taxon>
        <taxon>Lophotrochozoa</taxon>
        <taxon>Platyhelminthes</taxon>
        <taxon>Trematoda</taxon>
        <taxon>Digenea</taxon>
        <taxon>Plagiorchiida</taxon>
        <taxon>Troglotremata</taxon>
        <taxon>Troglotrematidae</taxon>
        <taxon>Paragonimus</taxon>
    </lineage>
</organism>
<evidence type="ECO:0000256" key="4">
    <source>
        <dbReference type="ARBA" id="ARBA00022840"/>
    </source>
</evidence>
<feature type="domain" description="Protein kinase" evidence="8">
    <location>
        <begin position="286"/>
        <end position="617"/>
    </location>
</feature>
<dbReference type="EMBL" id="QNGE01004283">
    <property type="protein sequence ID" value="KAA3673042.1"/>
    <property type="molecule type" value="Genomic_DNA"/>
</dbReference>
<dbReference type="InterPro" id="IPR008271">
    <property type="entry name" value="Ser/Thr_kinase_AS"/>
</dbReference>
<dbReference type="Proteomes" id="UP000324629">
    <property type="component" value="Unassembled WGS sequence"/>
</dbReference>
<dbReference type="InterPro" id="IPR050339">
    <property type="entry name" value="CC_SR_Kinase"/>
</dbReference>
<keyword evidence="10" id="KW-1185">Reference proteome</keyword>
<dbReference type="PROSITE" id="PS50011">
    <property type="entry name" value="PROTEIN_KINASE_DOM"/>
    <property type="match status" value="1"/>
</dbReference>
<dbReference type="PANTHER" id="PTHR11042">
    <property type="entry name" value="EUKARYOTIC TRANSLATION INITIATION FACTOR 2-ALPHA KINASE EIF2-ALPHA KINASE -RELATED"/>
    <property type="match status" value="1"/>
</dbReference>
<dbReference type="AlphaFoldDB" id="A0A5J4NC56"/>
<name>A0A5J4NC56_9TREM</name>
<evidence type="ECO:0000256" key="3">
    <source>
        <dbReference type="ARBA" id="ARBA00022777"/>
    </source>
</evidence>
<proteinExistence type="inferred from homology"/>
<evidence type="ECO:0000256" key="1">
    <source>
        <dbReference type="ARBA" id="ARBA00022679"/>
    </source>
</evidence>
<dbReference type="InterPro" id="IPR001245">
    <property type="entry name" value="Ser-Thr/Tyr_kinase_cat_dom"/>
</dbReference>